<dbReference type="PANTHER" id="PTHR24421">
    <property type="entry name" value="NITRATE/NITRITE SENSOR PROTEIN NARX-RELATED"/>
    <property type="match status" value="1"/>
</dbReference>
<dbReference type="PROSITE" id="PS50109">
    <property type="entry name" value="HIS_KIN"/>
    <property type="match status" value="1"/>
</dbReference>
<comment type="catalytic activity">
    <reaction evidence="1">
        <text>ATP + protein L-histidine = ADP + protein N-phospho-L-histidine.</text>
        <dbReference type="EC" id="2.7.13.3"/>
    </reaction>
</comment>
<dbReference type="EC" id="2.7.13.3" evidence="2"/>
<dbReference type="Gene3D" id="3.30.565.10">
    <property type="entry name" value="Histidine kinase-like ATPase, C-terminal domain"/>
    <property type="match status" value="1"/>
</dbReference>
<name>A0A1M5F1V6_9SPHI</name>
<dbReference type="GO" id="GO:0004673">
    <property type="term" value="F:protein histidine kinase activity"/>
    <property type="evidence" value="ECO:0007669"/>
    <property type="project" value="UniProtKB-EC"/>
</dbReference>
<evidence type="ECO:0000256" key="4">
    <source>
        <dbReference type="ARBA" id="ARBA00022777"/>
    </source>
</evidence>
<protein>
    <recommendedName>
        <fullName evidence="2">histidine kinase</fullName>
        <ecNumber evidence="2">2.7.13.3</ecNumber>
    </recommendedName>
</protein>
<keyword evidence="6" id="KW-0472">Membrane</keyword>
<dbReference type="Pfam" id="PF07696">
    <property type="entry name" value="7TMR-DISMED2"/>
    <property type="match status" value="1"/>
</dbReference>
<accession>A0A1M5F1V6</accession>
<feature type="transmembrane region" description="Helical" evidence="6">
    <location>
        <begin position="317"/>
        <end position="334"/>
    </location>
</feature>
<sequence>MLRNLLIYVLLLFMAPAAMAQLEITSDGRQIDYRGAEIQYAFSSSNDFSDSALFKMKKGDWKTLLTGKIPISNSPHCVWLKIPVRSVLTYGDFNFIDINNPHINFLRCWIIRKDSLIKAFPRSGDNVPFSNRPLPTASFIYHINGSDYLDCDFVIATDKRYTKLDLPVNFYTETYYLRSSQSKNLLFGLFLGITLFLFVFNFYLFISIRQNLYLWYSIYILMIAFYLGTSMGHMFMYFYPDYPFLNDIIRPAVFALSFIPQVNFFNNLMNLQEKMPLMYRFNKRLLVVFAVLFVLAVATSASGNYKIQGYWVYANRIIYPLVLMVILAESIYCFKKGIRYAGYSVISLLIIFASTLIYVLQQNEILPRNGFTSSAVYWGLFFEGMVMAFALAWRFKSYKEDSERLLKETQLQQENIFNETATYQQKEMQRMSSLLHDTVGANLGFLRLETDNMPLTEEGRAKIAGAITKLGQEVRTMSHEFSPLVLQDKGLYLSIAEMVKLIINNGKIDLQFEWLGVKDRISVQYEIIIYRMVQEILQNLLKHSKATAGFLQVMVEQDLVSIYAEDNGVGLDPNKISDGVGLKSLEDLVKLLKGSFSIDSSEDKGFSISIEFNQHQHENI</sequence>
<feature type="transmembrane region" description="Helical" evidence="6">
    <location>
        <begin position="285"/>
        <end position="305"/>
    </location>
</feature>
<evidence type="ECO:0000256" key="7">
    <source>
        <dbReference type="SAM" id="SignalP"/>
    </source>
</evidence>
<evidence type="ECO:0000256" key="1">
    <source>
        <dbReference type="ARBA" id="ARBA00000085"/>
    </source>
</evidence>
<feature type="transmembrane region" description="Helical" evidence="6">
    <location>
        <begin position="375"/>
        <end position="395"/>
    </location>
</feature>
<evidence type="ECO:0000313" key="9">
    <source>
        <dbReference type="EMBL" id="SHF85514.1"/>
    </source>
</evidence>
<feature type="transmembrane region" description="Helical" evidence="6">
    <location>
        <begin position="248"/>
        <end position="265"/>
    </location>
</feature>
<evidence type="ECO:0000256" key="2">
    <source>
        <dbReference type="ARBA" id="ARBA00012438"/>
    </source>
</evidence>
<keyword evidence="4 9" id="KW-0418">Kinase</keyword>
<feature type="transmembrane region" description="Helical" evidence="6">
    <location>
        <begin position="185"/>
        <end position="206"/>
    </location>
</feature>
<keyword evidence="6" id="KW-1133">Transmembrane helix</keyword>
<dbReference type="AlphaFoldDB" id="A0A1M5F1V6"/>
<dbReference type="InterPro" id="IPR005467">
    <property type="entry name" value="His_kinase_dom"/>
</dbReference>
<feature type="domain" description="Histidine kinase" evidence="8">
    <location>
        <begin position="529"/>
        <end position="616"/>
    </location>
</feature>
<evidence type="ECO:0000313" key="10">
    <source>
        <dbReference type="Proteomes" id="UP000184287"/>
    </source>
</evidence>
<dbReference type="PANTHER" id="PTHR24421:SF10">
    <property type="entry name" value="NITRATE_NITRITE SENSOR PROTEIN NARQ"/>
    <property type="match status" value="1"/>
</dbReference>
<feature type="chain" id="PRO_5012883637" description="histidine kinase" evidence="7">
    <location>
        <begin position="21"/>
        <end position="620"/>
    </location>
</feature>
<dbReference type="STRING" id="288992.SAMN04488522_103901"/>
<dbReference type="Proteomes" id="UP000184287">
    <property type="component" value="Unassembled WGS sequence"/>
</dbReference>
<evidence type="ECO:0000256" key="5">
    <source>
        <dbReference type="ARBA" id="ARBA00023012"/>
    </source>
</evidence>
<dbReference type="Pfam" id="PF02518">
    <property type="entry name" value="HATPase_c"/>
    <property type="match status" value="1"/>
</dbReference>
<dbReference type="EMBL" id="FQUQ01000003">
    <property type="protein sequence ID" value="SHF85514.1"/>
    <property type="molecule type" value="Genomic_DNA"/>
</dbReference>
<feature type="transmembrane region" description="Helical" evidence="6">
    <location>
        <begin position="341"/>
        <end position="360"/>
    </location>
</feature>
<dbReference type="CDD" id="cd16917">
    <property type="entry name" value="HATPase_UhpB-NarQ-NarX-like"/>
    <property type="match status" value="1"/>
</dbReference>
<dbReference type="InterPro" id="IPR050482">
    <property type="entry name" value="Sensor_HK_TwoCompSys"/>
</dbReference>
<dbReference type="SUPFAM" id="SSF55874">
    <property type="entry name" value="ATPase domain of HSP90 chaperone/DNA topoisomerase II/histidine kinase"/>
    <property type="match status" value="1"/>
</dbReference>
<organism evidence="9 10">
    <name type="scientific">Pedobacter caeni</name>
    <dbReference type="NCBI Taxonomy" id="288992"/>
    <lineage>
        <taxon>Bacteria</taxon>
        <taxon>Pseudomonadati</taxon>
        <taxon>Bacteroidota</taxon>
        <taxon>Sphingobacteriia</taxon>
        <taxon>Sphingobacteriales</taxon>
        <taxon>Sphingobacteriaceae</taxon>
        <taxon>Pedobacter</taxon>
    </lineage>
</organism>
<proteinExistence type="predicted"/>
<dbReference type="InterPro" id="IPR011622">
    <property type="entry name" value="7TMR_DISM_rcpt_extracell_dom2"/>
</dbReference>
<dbReference type="SMART" id="SM00387">
    <property type="entry name" value="HATPase_c"/>
    <property type="match status" value="1"/>
</dbReference>
<keyword evidence="7" id="KW-0732">Signal</keyword>
<evidence type="ECO:0000256" key="3">
    <source>
        <dbReference type="ARBA" id="ARBA00022679"/>
    </source>
</evidence>
<dbReference type="Pfam" id="PF07695">
    <property type="entry name" value="7TMR-DISM_7TM"/>
    <property type="match status" value="1"/>
</dbReference>
<dbReference type="OrthoDB" id="9760839at2"/>
<dbReference type="GO" id="GO:0000160">
    <property type="term" value="P:phosphorelay signal transduction system"/>
    <property type="evidence" value="ECO:0007669"/>
    <property type="project" value="UniProtKB-KW"/>
</dbReference>
<evidence type="ECO:0000259" key="8">
    <source>
        <dbReference type="PROSITE" id="PS50109"/>
    </source>
</evidence>
<evidence type="ECO:0000256" key="6">
    <source>
        <dbReference type="SAM" id="Phobius"/>
    </source>
</evidence>
<dbReference type="InterPro" id="IPR011623">
    <property type="entry name" value="7TMR_DISM_rcpt_extracell_dom1"/>
</dbReference>
<dbReference type="RefSeq" id="WP_084529042.1">
    <property type="nucleotide sequence ID" value="NZ_FQUQ01000003.1"/>
</dbReference>
<keyword evidence="3" id="KW-0808">Transferase</keyword>
<feature type="transmembrane region" description="Helical" evidence="6">
    <location>
        <begin position="213"/>
        <end position="236"/>
    </location>
</feature>
<feature type="signal peptide" evidence="7">
    <location>
        <begin position="1"/>
        <end position="20"/>
    </location>
</feature>
<keyword evidence="5" id="KW-0902">Two-component regulatory system</keyword>
<keyword evidence="6" id="KW-0812">Transmembrane</keyword>
<keyword evidence="10" id="KW-1185">Reference proteome</keyword>
<dbReference type="InterPro" id="IPR003594">
    <property type="entry name" value="HATPase_dom"/>
</dbReference>
<gene>
    <name evidence="9" type="ORF">SAMN04488522_103901</name>
</gene>
<dbReference type="InterPro" id="IPR036890">
    <property type="entry name" value="HATPase_C_sf"/>
</dbReference>
<dbReference type="Gene3D" id="2.60.40.2380">
    <property type="match status" value="1"/>
</dbReference>
<reference evidence="10" key="1">
    <citation type="submission" date="2016-11" db="EMBL/GenBank/DDBJ databases">
        <authorList>
            <person name="Varghese N."/>
            <person name="Submissions S."/>
        </authorList>
    </citation>
    <scope>NUCLEOTIDE SEQUENCE [LARGE SCALE GENOMIC DNA]</scope>
    <source>
        <strain evidence="10">DSM 16990</strain>
    </source>
</reference>